<reference evidence="10" key="1">
    <citation type="submission" date="2025-08" db="UniProtKB">
        <authorList>
            <consortium name="RefSeq"/>
        </authorList>
    </citation>
    <scope>IDENTIFICATION</scope>
    <source>
        <tissue evidence="10">Tentacle</tissue>
    </source>
</reference>
<evidence type="ECO:0000256" key="1">
    <source>
        <dbReference type="ARBA" id="ARBA00001913"/>
    </source>
</evidence>
<dbReference type="Pfam" id="PF00884">
    <property type="entry name" value="Sulfatase"/>
    <property type="match status" value="1"/>
</dbReference>
<evidence type="ECO:0000313" key="10">
    <source>
        <dbReference type="RefSeq" id="XP_031561188.1"/>
    </source>
</evidence>
<keyword evidence="5" id="KW-0106">Calcium</keyword>
<dbReference type="InterPro" id="IPR000917">
    <property type="entry name" value="Sulfatase_N"/>
</dbReference>
<evidence type="ECO:0000259" key="8">
    <source>
        <dbReference type="Pfam" id="PF00884"/>
    </source>
</evidence>
<evidence type="ECO:0000256" key="5">
    <source>
        <dbReference type="ARBA" id="ARBA00022837"/>
    </source>
</evidence>
<dbReference type="PANTHER" id="PTHR10342">
    <property type="entry name" value="ARYLSULFATASE"/>
    <property type="match status" value="1"/>
</dbReference>
<evidence type="ECO:0000256" key="6">
    <source>
        <dbReference type="ARBA" id="ARBA00023180"/>
    </source>
</evidence>
<keyword evidence="4" id="KW-0378">Hydrolase</keyword>
<comment type="cofactor">
    <cofactor evidence="1">
        <name>Ca(2+)</name>
        <dbReference type="ChEBI" id="CHEBI:29108"/>
    </cofactor>
</comment>
<dbReference type="InterPro" id="IPR017850">
    <property type="entry name" value="Alkaline_phosphatase_core_sf"/>
</dbReference>
<evidence type="ECO:0000256" key="4">
    <source>
        <dbReference type="ARBA" id="ARBA00022801"/>
    </source>
</evidence>
<sequence length="489" mass="55597">MLVISVKTRYFLCVFLITTIGRTVEDKLPNIVFMLVDDLGWFDVSYHGAKINTDNIDSLSKEGIILDNYYVQPICTPTRSALMSGRYPIHTGLQHGIIYPPSPSGLPLHFKILPEKLKEVGYATHMVGKWHLGFYKWDYTPTFRGFDSFLGFYCGAEHFYTHQILGYLDFRDGRRILKEENGTYATDVYTKRTQEIIRSHDHSKPLFLYLPFQNVHDPLEAPSEYIEKYSFITDKTRQIHAAKIDYTDKAIGNITRTLKETGLWENTLLIFSTDNGGIHLYGGYNWPLRGEKTTLWEGGVRGVAFVSGGLVPRKGVVCKELLHVTDWYPTLTHLAGCSDKNDAIDGVDVWKTIAYDQPSPRTEILHNIDLPNNATSAPGYEGIAVRMGDMKLMLNVPNSTWYIPPEMKDDTTCCKTDGTTTVITEALYNITADPTERTDLSSKYPDLVHKMKDRVQYYMKGLVPPIMKPNDPTAYETAKKNGAWSPWEE</sequence>
<dbReference type="FunCoup" id="A0A6P8I0D7">
    <property type="interactions" value="395"/>
</dbReference>
<keyword evidence="3" id="KW-0479">Metal-binding</keyword>
<dbReference type="PROSITE" id="PS00149">
    <property type="entry name" value="SULFATASE_2"/>
    <property type="match status" value="1"/>
</dbReference>
<dbReference type="RefSeq" id="XP_031561188.1">
    <property type="nucleotide sequence ID" value="XM_031705328.1"/>
</dbReference>
<name>A0A6P8I0D7_ACTTE</name>
<dbReference type="GO" id="GO:0008484">
    <property type="term" value="F:sulfuric ester hydrolase activity"/>
    <property type="evidence" value="ECO:0007669"/>
    <property type="project" value="InterPro"/>
</dbReference>
<protein>
    <submittedName>
        <fullName evidence="10">Arylsulfatase B-like</fullName>
    </submittedName>
</protein>
<feature type="region of interest" description="Disordered" evidence="7">
    <location>
        <begin position="470"/>
        <end position="489"/>
    </location>
</feature>
<dbReference type="Proteomes" id="UP000515163">
    <property type="component" value="Unplaced"/>
</dbReference>
<dbReference type="GeneID" id="116297159"/>
<gene>
    <name evidence="10" type="primary">LOC116297159</name>
</gene>
<dbReference type="GO" id="GO:0046872">
    <property type="term" value="F:metal ion binding"/>
    <property type="evidence" value="ECO:0007669"/>
    <property type="project" value="UniProtKB-KW"/>
</dbReference>
<keyword evidence="6" id="KW-0325">Glycoprotein</keyword>
<evidence type="ECO:0000256" key="7">
    <source>
        <dbReference type="SAM" id="MobiDB-lite"/>
    </source>
</evidence>
<dbReference type="Gene3D" id="3.40.720.10">
    <property type="entry name" value="Alkaline Phosphatase, subunit A"/>
    <property type="match status" value="1"/>
</dbReference>
<comment type="similarity">
    <text evidence="2">Belongs to the sulfatase family.</text>
</comment>
<dbReference type="SUPFAM" id="SSF53649">
    <property type="entry name" value="Alkaline phosphatase-like"/>
    <property type="match status" value="1"/>
</dbReference>
<dbReference type="AlphaFoldDB" id="A0A6P8I0D7"/>
<dbReference type="OrthoDB" id="103349at2759"/>
<dbReference type="KEGG" id="aten:116297159"/>
<dbReference type="InParanoid" id="A0A6P8I0D7"/>
<dbReference type="Gene3D" id="3.30.1120.10">
    <property type="match status" value="1"/>
</dbReference>
<organism evidence="9 10">
    <name type="scientific">Actinia tenebrosa</name>
    <name type="common">Australian red waratah sea anemone</name>
    <dbReference type="NCBI Taxonomy" id="6105"/>
    <lineage>
        <taxon>Eukaryota</taxon>
        <taxon>Metazoa</taxon>
        <taxon>Cnidaria</taxon>
        <taxon>Anthozoa</taxon>
        <taxon>Hexacorallia</taxon>
        <taxon>Actiniaria</taxon>
        <taxon>Actiniidae</taxon>
        <taxon>Actinia</taxon>
    </lineage>
</organism>
<proteinExistence type="inferred from homology"/>
<feature type="domain" description="Sulfatase N-terminal" evidence="8">
    <location>
        <begin position="29"/>
        <end position="336"/>
    </location>
</feature>
<keyword evidence="9" id="KW-1185">Reference proteome</keyword>
<dbReference type="InterPro" id="IPR024607">
    <property type="entry name" value="Sulfatase_CS"/>
</dbReference>
<dbReference type="CDD" id="cd16029">
    <property type="entry name" value="4-S"/>
    <property type="match status" value="1"/>
</dbReference>
<accession>A0A6P8I0D7</accession>
<evidence type="ECO:0000256" key="2">
    <source>
        <dbReference type="ARBA" id="ARBA00008779"/>
    </source>
</evidence>
<evidence type="ECO:0000313" key="9">
    <source>
        <dbReference type="Proteomes" id="UP000515163"/>
    </source>
</evidence>
<dbReference type="PANTHER" id="PTHR10342:SF274">
    <property type="entry name" value="ARYLSULFATASE B"/>
    <property type="match status" value="1"/>
</dbReference>
<evidence type="ECO:0000256" key="3">
    <source>
        <dbReference type="ARBA" id="ARBA00022723"/>
    </source>
</evidence>
<dbReference type="InterPro" id="IPR047115">
    <property type="entry name" value="ARSB"/>
</dbReference>